<name>A0A6A6RR61_9PLEO</name>
<feature type="chain" id="PRO_5025533399" description="AA1-like domain-containing protein" evidence="1">
    <location>
        <begin position="18"/>
        <end position="161"/>
    </location>
</feature>
<organism evidence="2 3">
    <name type="scientific">Massarina eburnea CBS 473.64</name>
    <dbReference type="NCBI Taxonomy" id="1395130"/>
    <lineage>
        <taxon>Eukaryota</taxon>
        <taxon>Fungi</taxon>
        <taxon>Dikarya</taxon>
        <taxon>Ascomycota</taxon>
        <taxon>Pezizomycotina</taxon>
        <taxon>Dothideomycetes</taxon>
        <taxon>Pleosporomycetidae</taxon>
        <taxon>Pleosporales</taxon>
        <taxon>Massarineae</taxon>
        <taxon>Massarinaceae</taxon>
        <taxon>Massarina</taxon>
    </lineage>
</organism>
<reference evidence="2" key="1">
    <citation type="journal article" date="2020" name="Stud. Mycol.">
        <title>101 Dothideomycetes genomes: a test case for predicting lifestyles and emergence of pathogens.</title>
        <authorList>
            <person name="Haridas S."/>
            <person name="Albert R."/>
            <person name="Binder M."/>
            <person name="Bloem J."/>
            <person name="Labutti K."/>
            <person name="Salamov A."/>
            <person name="Andreopoulos B."/>
            <person name="Baker S."/>
            <person name="Barry K."/>
            <person name="Bills G."/>
            <person name="Bluhm B."/>
            <person name="Cannon C."/>
            <person name="Castanera R."/>
            <person name="Culley D."/>
            <person name="Daum C."/>
            <person name="Ezra D."/>
            <person name="Gonzalez J."/>
            <person name="Henrissat B."/>
            <person name="Kuo A."/>
            <person name="Liang C."/>
            <person name="Lipzen A."/>
            <person name="Lutzoni F."/>
            <person name="Magnuson J."/>
            <person name="Mondo S."/>
            <person name="Nolan M."/>
            <person name="Ohm R."/>
            <person name="Pangilinan J."/>
            <person name="Park H.-J."/>
            <person name="Ramirez L."/>
            <person name="Alfaro M."/>
            <person name="Sun H."/>
            <person name="Tritt A."/>
            <person name="Yoshinaga Y."/>
            <person name="Zwiers L.-H."/>
            <person name="Turgeon B."/>
            <person name="Goodwin S."/>
            <person name="Spatafora J."/>
            <person name="Crous P."/>
            <person name="Grigoriev I."/>
        </authorList>
    </citation>
    <scope>NUCLEOTIDE SEQUENCE</scope>
    <source>
        <strain evidence="2">CBS 473.64</strain>
    </source>
</reference>
<evidence type="ECO:0000313" key="3">
    <source>
        <dbReference type="Proteomes" id="UP000799753"/>
    </source>
</evidence>
<dbReference type="EMBL" id="MU006796">
    <property type="protein sequence ID" value="KAF2636893.1"/>
    <property type="molecule type" value="Genomic_DNA"/>
</dbReference>
<gene>
    <name evidence="2" type="ORF">P280DRAFT_143807</name>
</gene>
<feature type="signal peptide" evidence="1">
    <location>
        <begin position="1"/>
        <end position="17"/>
    </location>
</feature>
<dbReference type="OrthoDB" id="3753703at2759"/>
<keyword evidence="3" id="KW-1185">Reference proteome</keyword>
<sequence>MRFTIFAVPALAALTSAAAVKRADYGSWAVTYASSSYANGYSSRDVTAVYKNSDLNDTITATCNYSYNPATNPTTVSSCDPKGFQYSLGEDGDNDASTFIPWREQSGMKANRKIAISLQQTVPLWGEQVTVYGEAKLDATCPDAGKVCGATLEVPVTKAIA</sequence>
<evidence type="ECO:0000313" key="2">
    <source>
        <dbReference type="EMBL" id="KAF2636893.1"/>
    </source>
</evidence>
<dbReference type="AlphaFoldDB" id="A0A6A6RR61"/>
<dbReference type="Proteomes" id="UP000799753">
    <property type="component" value="Unassembled WGS sequence"/>
</dbReference>
<protein>
    <recommendedName>
        <fullName evidence="4">AA1-like domain-containing protein</fullName>
    </recommendedName>
</protein>
<proteinExistence type="predicted"/>
<evidence type="ECO:0008006" key="4">
    <source>
        <dbReference type="Google" id="ProtNLM"/>
    </source>
</evidence>
<accession>A0A6A6RR61</accession>
<evidence type="ECO:0000256" key="1">
    <source>
        <dbReference type="SAM" id="SignalP"/>
    </source>
</evidence>
<keyword evidence="1" id="KW-0732">Signal</keyword>